<dbReference type="InterPro" id="IPR006638">
    <property type="entry name" value="Elp3/MiaA/NifB-like_rSAM"/>
</dbReference>
<keyword evidence="2" id="KW-0949">S-adenosyl-L-methionine</keyword>
<evidence type="ECO:0000256" key="5">
    <source>
        <dbReference type="ARBA" id="ARBA00023014"/>
    </source>
</evidence>
<dbReference type="EMBL" id="BAAALS010000010">
    <property type="protein sequence ID" value="GAA1753480.1"/>
    <property type="molecule type" value="Genomic_DNA"/>
</dbReference>
<protein>
    <submittedName>
        <fullName evidence="8">RiPP maturation radical SAM C-methyltransferase</fullName>
    </submittedName>
</protein>
<sequence>MARVLSDAEFRSALRRDAAGALSDAGMDIAGDGVALLEEIKGYFGSERARAPLTAPLTTSLDLALKTVRASSGDPRVALVVMPWAEIRWASIGVSILQSALEADGIASDVIYPNLDLAEATGSRVYNRIGAATPKTSLAGEWVFGETPDDLDAAERYLDEVLLAEHADFFDFATLFEMGEVRSISSRFLDGLAAHEVWDHYDIVGMTSTFQQNIPVVGLAERLKRRRPHLTTIMGGGNCEGPMGRALLDSFPAIDYVFQGDAESSFARFVRDLRAAADRRSWIGEHPYWSDRAEVTTDGRAVIRSEPMASMDDIPQPTYGDFYGRLLLRREGSDLPTDTAIPIETSRGCWWGEKQHCTFCGLNGLTMSFRSKSADRAFRELADLVERHGVGPKRRTHVLVVDNILDYRYFNDLLPMIAESDLKVTLHYEVKANLRYDQLELLRSAGVFHLQPGIESMSDHLLAAMRKGTTRLRNIQTMKWCTELGIDVSWNYLHGFPGEVDDDYRELPRLFSLISHLPPPEHLGPARADRFSPFQQTPEVFDIRRLTHERAYDHVYPGVQAERRSDIAYFFRMDHGAPLASDVVLNEVRSSVERWLVDHRDARLEASWTDDGLMVRDERPMWSGSSGLSMLDRETSSVLIAVDQMHSVTAIERELPIPVPTERIVPILNELLERGLVIESSGTYLGLPLLSRRNLPKAQTSRTRRELPLVRSA</sequence>
<evidence type="ECO:0000256" key="1">
    <source>
        <dbReference type="ARBA" id="ARBA00001966"/>
    </source>
</evidence>
<dbReference type="SFLD" id="SFLDG01082">
    <property type="entry name" value="B12-binding_domain_containing"/>
    <property type="match status" value="1"/>
</dbReference>
<organism evidence="8 9">
    <name type="scientific">Luedemannella helvata</name>
    <dbReference type="NCBI Taxonomy" id="349315"/>
    <lineage>
        <taxon>Bacteria</taxon>
        <taxon>Bacillati</taxon>
        <taxon>Actinomycetota</taxon>
        <taxon>Actinomycetes</taxon>
        <taxon>Micromonosporales</taxon>
        <taxon>Micromonosporaceae</taxon>
        <taxon>Luedemannella</taxon>
    </lineage>
</organism>
<keyword evidence="9" id="KW-1185">Reference proteome</keyword>
<name>A0ABN2KDA6_9ACTN</name>
<reference evidence="8 9" key="1">
    <citation type="journal article" date="2019" name="Int. J. Syst. Evol. Microbiol.">
        <title>The Global Catalogue of Microorganisms (GCM) 10K type strain sequencing project: providing services to taxonomists for standard genome sequencing and annotation.</title>
        <authorList>
            <consortium name="The Broad Institute Genomics Platform"/>
            <consortium name="The Broad Institute Genome Sequencing Center for Infectious Disease"/>
            <person name="Wu L."/>
            <person name="Ma J."/>
        </authorList>
    </citation>
    <scope>NUCLEOTIDE SEQUENCE [LARGE SCALE GENOMIC DNA]</scope>
    <source>
        <strain evidence="8 9">JCM 13249</strain>
    </source>
</reference>
<dbReference type="RefSeq" id="WP_344080631.1">
    <property type="nucleotide sequence ID" value="NZ_BAAALS010000010.1"/>
</dbReference>
<dbReference type="SFLD" id="SFLDS00029">
    <property type="entry name" value="Radical_SAM"/>
    <property type="match status" value="1"/>
</dbReference>
<keyword evidence="4" id="KW-0408">Iron</keyword>
<gene>
    <name evidence="8" type="ORF">GCM10009681_25600</name>
</gene>
<dbReference type="Gene3D" id="3.40.50.280">
    <property type="entry name" value="Cobalamin-binding domain"/>
    <property type="match status" value="1"/>
</dbReference>
<dbReference type="Pfam" id="PF04055">
    <property type="entry name" value="Radical_SAM"/>
    <property type="match status" value="1"/>
</dbReference>
<dbReference type="InterPro" id="IPR051198">
    <property type="entry name" value="BchE-like"/>
</dbReference>
<dbReference type="SMART" id="SM00729">
    <property type="entry name" value="Elp3"/>
    <property type="match status" value="1"/>
</dbReference>
<dbReference type="Proteomes" id="UP001500655">
    <property type="component" value="Unassembled WGS sequence"/>
</dbReference>
<feature type="domain" description="Radical SAM core" evidence="7">
    <location>
        <begin position="335"/>
        <end position="553"/>
    </location>
</feature>
<dbReference type="SUPFAM" id="SSF102114">
    <property type="entry name" value="Radical SAM enzymes"/>
    <property type="match status" value="1"/>
</dbReference>
<feature type="domain" description="B12-binding" evidence="6">
    <location>
        <begin position="134"/>
        <end position="280"/>
    </location>
</feature>
<evidence type="ECO:0000256" key="4">
    <source>
        <dbReference type="ARBA" id="ARBA00023004"/>
    </source>
</evidence>
<dbReference type="InterPro" id="IPR006158">
    <property type="entry name" value="Cobalamin-bd"/>
</dbReference>
<evidence type="ECO:0000313" key="9">
    <source>
        <dbReference type="Proteomes" id="UP001500655"/>
    </source>
</evidence>
<dbReference type="InterPro" id="IPR023984">
    <property type="entry name" value="rSAM_ocin_1"/>
</dbReference>
<keyword evidence="3" id="KW-0479">Metal-binding</keyword>
<comment type="caution">
    <text evidence="8">The sequence shown here is derived from an EMBL/GenBank/DDBJ whole genome shotgun (WGS) entry which is preliminary data.</text>
</comment>
<dbReference type="SFLD" id="SFLDF00324">
    <property type="entry name" value="bacteriocin_maturation"/>
    <property type="match status" value="1"/>
</dbReference>
<keyword evidence="5" id="KW-0411">Iron-sulfur</keyword>
<dbReference type="PROSITE" id="PS51332">
    <property type="entry name" value="B12_BINDING"/>
    <property type="match status" value="1"/>
</dbReference>
<evidence type="ECO:0000259" key="6">
    <source>
        <dbReference type="PROSITE" id="PS51332"/>
    </source>
</evidence>
<dbReference type="PROSITE" id="PS51918">
    <property type="entry name" value="RADICAL_SAM"/>
    <property type="match status" value="1"/>
</dbReference>
<dbReference type="NCBIfam" id="TIGR03975">
    <property type="entry name" value="rSAM_ocin_1"/>
    <property type="match status" value="1"/>
</dbReference>
<evidence type="ECO:0000256" key="3">
    <source>
        <dbReference type="ARBA" id="ARBA00022723"/>
    </source>
</evidence>
<dbReference type="PANTHER" id="PTHR43409">
    <property type="entry name" value="ANAEROBIC MAGNESIUM-PROTOPORPHYRIN IX MONOMETHYL ESTER CYCLASE-RELATED"/>
    <property type="match status" value="1"/>
</dbReference>
<proteinExistence type="predicted"/>
<evidence type="ECO:0000259" key="7">
    <source>
        <dbReference type="PROSITE" id="PS51918"/>
    </source>
</evidence>
<accession>A0ABN2KDA6</accession>
<evidence type="ECO:0000313" key="8">
    <source>
        <dbReference type="EMBL" id="GAA1753480.1"/>
    </source>
</evidence>
<dbReference type="PANTHER" id="PTHR43409:SF7">
    <property type="entry name" value="BLL1977 PROTEIN"/>
    <property type="match status" value="1"/>
</dbReference>
<dbReference type="InterPro" id="IPR023404">
    <property type="entry name" value="rSAM_horseshoe"/>
</dbReference>
<dbReference type="Gene3D" id="3.80.30.20">
    <property type="entry name" value="tm_1862 like domain"/>
    <property type="match status" value="1"/>
</dbReference>
<dbReference type="InterPro" id="IPR007197">
    <property type="entry name" value="rSAM"/>
</dbReference>
<evidence type="ECO:0000256" key="2">
    <source>
        <dbReference type="ARBA" id="ARBA00022691"/>
    </source>
</evidence>
<comment type="cofactor">
    <cofactor evidence="1">
        <name>[4Fe-4S] cluster</name>
        <dbReference type="ChEBI" id="CHEBI:49883"/>
    </cofactor>
</comment>
<dbReference type="InterPro" id="IPR058240">
    <property type="entry name" value="rSAM_sf"/>
</dbReference>